<organism evidence="1 2">
    <name type="scientific">Nocardioides zeae</name>
    <dbReference type="NCBI Taxonomy" id="1457234"/>
    <lineage>
        <taxon>Bacteria</taxon>
        <taxon>Bacillati</taxon>
        <taxon>Actinomycetota</taxon>
        <taxon>Actinomycetes</taxon>
        <taxon>Propionibacteriales</taxon>
        <taxon>Nocardioidaceae</taxon>
        <taxon>Nocardioides</taxon>
    </lineage>
</organism>
<evidence type="ECO:0008006" key="3">
    <source>
        <dbReference type="Google" id="ProtNLM"/>
    </source>
</evidence>
<dbReference type="RefSeq" id="WP_307198326.1">
    <property type="nucleotide sequence ID" value="NZ_JAUTAN010000001.1"/>
</dbReference>
<reference evidence="1" key="1">
    <citation type="submission" date="2023-07" db="EMBL/GenBank/DDBJ databases">
        <title>Functional and genomic diversity of the sorghum phyllosphere microbiome.</title>
        <authorList>
            <person name="Shade A."/>
        </authorList>
    </citation>
    <scope>NUCLEOTIDE SEQUENCE</scope>
    <source>
        <strain evidence="1">SORGH_AS_1067</strain>
    </source>
</reference>
<protein>
    <recommendedName>
        <fullName evidence="3">Response receiver domain-containing protein</fullName>
    </recommendedName>
</protein>
<evidence type="ECO:0000313" key="2">
    <source>
        <dbReference type="Proteomes" id="UP001239215"/>
    </source>
</evidence>
<dbReference type="Proteomes" id="UP001239215">
    <property type="component" value="Unassembled WGS sequence"/>
</dbReference>
<dbReference type="EMBL" id="JAUTAN010000001">
    <property type="protein sequence ID" value="MDQ1102872.1"/>
    <property type="molecule type" value="Genomic_DNA"/>
</dbReference>
<gene>
    <name evidence="1" type="ORF">QE405_000156</name>
</gene>
<sequence length="657" mass="72397">MTLVNQLRTSGIEKALIVDDVFDRVPTASDLRDGPWSTFFDDLTDEDDRLLRELYPQFADDAHDPEAQDEFVKLVWLERERLQKDNWEQLFRSYLEIQAGDQEYVDALKSQLETWGLTVEQRGRDFETAVSDADLVVIDLYLGASQDEESFERSQSLLRNAVTARHERPPLVLLMSRSGRLESKKDDFRDSVGLVDSGFRIIEKSDIESTRLETQLERLAVNSEDTLKLSRFLFELDSGIRDAADEAIRLMRKIRLSDIGQVQQLLLDAEGQPVGSYLVDVFDRVLQYELERQTGIIDAAVAMNDFATAEHPPPYVAGSTDLQQIVARTLAQHVKRLELPGSKSSQVAFGDLLIPSKSADQIDAGGVLGDIVDQDVLLVVTPACDLQRDDVPRILLLAGEIVSLDRSTWKYTSGARTAAVRINGELVGVTWSVKHLESISRRRLDEALGSGALSIVARLREAHVLELQQKVLADLGRVGQMSNLPATFAVELEAYYVQASDSAALLPAASLGDGAVCFVGRDDRGNSRMRLVLTENQCDDLQAAVDDLTADDVSRHVRRSLETLKGGSLRRAIFAGIELGNAIDLKFRSVGSVADNVGKAVPLGVVAWNQAIPDDGSAFGDHKGCCLVLVVRNLESDRAVSSREAAGLAVPDDEISN</sequence>
<evidence type="ECO:0000313" key="1">
    <source>
        <dbReference type="EMBL" id="MDQ1102872.1"/>
    </source>
</evidence>
<accession>A0AAJ1U249</accession>
<proteinExistence type="predicted"/>
<comment type="caution">
    <text evidence="1">The sequence shown here is derived from an EMBL/GenBank/DDBJ whole genome shotgun (WGS) entry which is preliminary data.</text>
</comment>
<dbReference type="AlphaFoldDB" id="A0AAJ1U249"/>
<name>A0AAJ1U249_9ACTN</name>